<feature type="region of interest" description="Disordered" evidence="1">
    <location>
        <begin position="248"/>
        <end position="282"/>
    </location>
</feature>
<dbReference type="Proteomes" id="UP001295740">
    <property type="component" value="Unassembled WGS sequence"/>
</dbReference>
<feature type="signal peptide" evidence="2">
    <location>
        <begin position="1"/>
        <end position="17"/>
    </location>
</feature>
<sequence>MKTVVSVALASASLVTASPLAFAQRAVTALDQAAFEEAQQPDATATKAFSGIQIQTSDKRCLFVDELSGDFRANLTPIQVGECGSTDGQGWDIITSGKHNNVADSMLIVSTLTNACFNFDPRRAAGNQVLLFSCGGRADGGGEVTDSQLFPYFGGTGPGMFSPENDAQSCLTVDGDVLSVAACATNNNDQMFTFGDDSANVSIPAQPSDPIVSSGSSATTASPVATTTGQTTGSVDTTTTALASDIRATASSTGAAEASSPATSDAPAESIPDPTEAVPVSRAGGTLVPTAAAESHERDNTATRVFTSVSIKAPGGQCLFIDPTAGDFRQNLIPVSLVDCAGAPNEKFDVITAGVHNDAQDSALLVSSLMNGCISFDSRRPAGDTVTIFSCGGRADGGGLTNTGQLIPFTGGTDLVLAPESDRNVTCIVPGTGRLDSAPCSNDGSQVFTILT</sequence>
<dbReference type="AlphaFoldDB" id="A0AAI8VFE1"/>
<dbReference type="Gene3D" id="2.80.10.50">
    <property type="match status" value="2"/>
</dbReference>
<protein>
    <submittedName>
        <fullName evidence="3">Uu.00g079290.m01.CDS01</fullName>
    </submittedName>
</protein>
<keyword evidence="4" id="KW-1185">Reference proteome</keyword>
<dbReference type="InterPro" id="IPR035992">
    <property type="entry name" value="Ricin_B-like_lectins"/>
</dbReference>
<feature type="region of interest" description="Disordered" evidence="1">
    <location>
        <begin position="204"/>
        <end position="236"/>
    </location>
</feature>
<evidence type="ECO:0000256" key="2">
    <source>
        <dbReference type="SAM" id="SignalP"/>
    </source>
</evidence>
<dbReference type="CDD" id="cd00161">
    <property type="entry name" value="beta-trefoil_Ricin-like"/>
    <property type="match status" value="1"/>
</dbReference>
<accession>A0AAI8VFE1</accession>
<dbReference type="PROSITE" id="PS50231">
    <property type="entry name" value="RICIN_B_LECTIN"/>
    <property type="match status" value="1"/>
</dbReference>
<feature type="compositionally biased region" description="Low complexity" evidence="1">
    <location>
        <begin position="248"/>
        <end position="264"/>
    </location>
</feature>
<feature type="chain" id="PRO_5042582647" evidence="2">
    <location>
        <begin position="18"/>
        <end position="452"/>
    </location>
</feature>
<gene>
    <name evidence="3" type="ORF">KHLLAP_LOCUS7211</name>
</gene>
<reference evidence="3" key="1">
    <citation type="submission" date="2023-10" db="EMBL/GenBank/DDBJ databases">
        <authorList>
            <person name="Hackl T."/>
        </authorList>
    </citation>
    <scope>NUCLEOTIDE SEQUENCE</scope>
</reference>
<comment type="caution">
    <text evidence="3">The sequence shown here is derived from an EMBL/GenBank/DDBJ whole genome shotgun (WGS) entry which is preliminary data.</text>
</comment>
<feature type="compositionally biased region" description="Low complexity" evidence="1">
    <location>
        <begin position="212"/>
        <end position="236"/>
    </location>
</feature>
<evidence type="ECO:0000256" key="1">
    <source>
        <dbReference type="SAM" id="MobiDB-lite"/>
    </source>
</evidence>
<proteinExistence type="predicted"/>
<keyword evidence="2" id="KW-0732">Signal</keyword>
<name>A0AAI8VFE1_9PEZI</name>
<evidence type="ECO:0000313" key="3">
    <source>
        <dbReference type="EMBL" id="CAJ2506743.1"/>
    </source>
</evidence>
<dbReference type="SUPFAM" id="SSF50370">
    <property type="entry name" value="Ricin B-like lectins"/>
    <property type="match status" value="2"/>
</dbReference>
<organism evidence="3 4">
    <name type="scientific">Anthostomella pinea</name>
    <dbReference type="NCBI Taxonomy" id="933095"/>
    <lineage>
        <taxon>Eukaryota</taxon>
        <taxon>Fungi</taxon>
        <taxon>Dikarya</taxon>
        <taxon>Ascomycota</taxon>
        <taxon>Pezizomycotina</taxon>
        <taxon>Sordariomycetes</taxon>
        <taxon>Xylariomycetidae</taxon>
        <taxon>Xylariales</taxon>
        <taxon>Xylariaceae</taxon>
        <taxon>Anthostomella</taxon>
    </lineage>
</organism>
<dbReference type="EMBL" id="CAUWAG010000010">
    <property type="protein sequence ID" value="CAJ2506743.1"/>
    <property type="molecule type" value="Genomic_DNA"/>
</dbReference>
<evidence type="ECO:0000313" key="4">
    <source>
        <dbReference type="Proteomes" id="UP001295740"/>
    </source>
</evidence>